<dbReference type="GO" id="GO:0071949">
    <property type="term" value="F:FAD binding"/>
    <property type="evidence" value="ECO:0007669"/>
    <property type="project" value="InterPro"/>
</dbReference>
<accession>A0A9Q0HSM3</accession>
<dbReference type="SUPFAM" id="SSF51905">
    <property type="entry name" value="FAD/NAD(P)-binding domain"/>
    <property type="match status" value="1"/>
</dbReference>
<dbReference type="GO" id="GO:0004497">
    <property type="term" value="F:monooxygenase activity"/>
    <property type="evidence" value="ECO:0007669"/>
    <property type="project" value="UniProtKB-KW"/>
</dbReference>
<dbReference type="AlphaFoldDB" id="A0A9Q0HSM3"/>
<protein>
    <recommendedName>
        <fullName evidence="4">FAD-binding domain-containing protein</fullName>
    </recommendedName>
</protein>
<dbReference type="Gene3D" id="3.50.50.60">
    <property type="entry name" value="FAD/NAD(P)-binding domain"/>
    <property type="match status" value="1"/>
</dbReference>
<keyword evidence="2" id="KW-0503">Monooxygenase</keyword>
<name>A0A9Q0HSM3_9POAL</name>
<dbReference type="OrthoDB" id="759125at2759"/>
<proteinExistence type="inferred from homology"/>
<dbReference type="EMBL" id="JAMQYH010000002">
    <property type="protein sequence ID" value="KAJ1696465.1"/>
    <property type="molecule type" value="Genomic_DNA"/>
</dbReference>
<dbReference type="PRINTS" id="PR00420">
    <property type="entry name" value="RNGMNOXGNASE"/>
</dbReference>
<comment type="caution">
    <text evidence="5">The sequence shown here is derived from an EMBL/GenBank/DDBJ whole genome shotgun (WGS) entry which is preliminary data.</text>
</comment>
<sequence length="399" mass="44211">MAKAEVHDIVIVGGGIGGLALSLGLHRKGIKSLVLERSKVLRSEGAAMGVHGNGWHALDQLKVGTDLRNCSIALTGMHYEYVSKDDKNVKTYRRELRCLRRKDLIETLARYVPAEQMRFGCQVTSLDFDHRENLHTLTTRDGSIIKAKVLIGCDGLYSVVSKALQLAPPKFFPIWITRGFTTYPDGHPYGNHFLRLATPNNTIFGRLPIDDKNIHFFVTHFDAPAGDMTDPEVVKEYTLKILKGSPSEVMDAVTNCDMETLSMRQAGYRSPWALLNQNFRKGTMTVAGDAMHVMGPFIGQGGSAALEDAIVLTRCLSNAIKTPADASSGKNWTERVEDGIDLYIKERRPRLMRLAIQSYLVGTLLSTKSWVVKLVVIFLLSVFFGGNNLNHALFDCGTI</sequence>
<keyword evidence="1" id="KW-0560">Oxidoreductase</keyword>
<evidence type="ECO:0000313" key="6">
    <source>
        <dbReference type="Proteomes" id="UP001151287"/>
    </source>
</evidence>
<organism evidence="5 6">
    <name type="scientific">Rhynchospora breviuscula</name>
    <dbReference type="NCBI Taxonomy" id="2022672"/>
    <lineage>
        <taxon>Eukaryota</taxon>
        <taxon>Viridiplantae</taxon>
        <taxon>Streptophyta</taxon>
        <taxon>Embryophyta</taxon>
        <taxon>Tracheophyta</taxon>
        <taxon>Spermatophyta</taxon>
        <taxon>Magnoliopsida</taxon>
        <taxon>Liliopsida</taxon>
        <taxon>Poales</taxon>
        <taxon>Cyperaceae</taxon>
        <taxon>Cyperoideae</taxon>
        <taxon>Rhynchosporeae</taxon>
        <taxon>Rhynchospora</taxon>
    </lineage>
</organism>
<evidence type="ECO:0000313" key="5">
    <source>
        <dbReference type="EMBL" id="KAJ1696465.1"/>
    </source>
</evidence>
<keyword evidence="6" id="KW-1185">Reference proteome</keyword>
<evidence type="ECO:0000259" key="4">
    <source>
        <dbReference type="Pfam" id="PF01494"/>
    </source>
</evidence>
<dbReference type="PANTHER" id="PTHR45934">
    <property type="entry name" value="FAD/NAD(P)-BINDING OXIDOREDUCTASE FAMILY PROTEIN"/>
    <property type="match status" value="1"/>
</dbReference>
<dbReference type="InterPro" id="IPR002938">
    <property type="entry name" value="FAD-bd"/>
</dbReference>
<dbReference type="InterPro" id="IPR036188">
    <property type="entry name" value="FAD/NAD-bd_sf"/>
</dbReference>
<evidence type="ECO:0000256" key="1">
    <source>
        <dbReference type="ARBA" id="ARBA00023002"/>
    </source>
</evidence>
<dbReference type="Pfam" id="PF01494">
    <property type="entry name" value="FAD_binding_3"/>
    <property type="match status" value="1"/>
</dbReference>
<evidence type="ECO:0000256" key="3">
    <source>
        <dbReference type="ARBA" id="ARBA00024018"/>
    </source>
</evidence>
<evidence type="ECO:0000256" key="2">
    <source>
        <dbReference type="ARBA" id="ARBA00023033"/>
    </source>
</evidence>
<reference evidence="5" key="1">
    <citation type="journal article" date="2022" name="Cell">
        <title>Repeat-based holocentromeres influence genome architecture and karyotype evolution.</title>
        <authorList>
            <person name="Hofstatter P.G."/>
            <person name="Thangavel G."/>
            <person name="Lux T."/>
            <person name="Neumann P."/>
            <person name="Vondrak T."/>
            <person name="Novak P."/>
            <person name="Zhang M."/>
            <person name="Costa L."/>
            <person name="Castellani M."/>
            <person name="Scott A."/>
            <person name="Toegelov H."/>
            <person name="Fuchs J."/>
            <person name="Mata-Sucre Y."/>
            <person name="Dias Y."/>
            <person name="Vanzela A.L.L."/>
            <person name="Huettel B."/>
            <person name="Almeida C.C.S."/>
            <person name="Simkova H."/>
            <person name="Souza G."/>
            <person name="Pedrosa-Harand A."/>
            <person name="Macas J."/>
            <person name="Mayer K.F.X."/>
            <person name="Houben A."/>
            <person name="Marques A."/>
        </authorList>
    </citation>
    <scope>NUCLEOTIDE SEQUENCE</scope>
    <source>
        <strain evidence="5">RhyBre1mFocal</strain>
    </source>
</reference>
<dbReference type="PANTHER" id="PTHR45934:SF2">
    <property type="entry name" value="MONOOXYGENASE 1"/>
    <property type="match status" value="1"/>
</dbReference>
<dbReference type="InterPro" id="IPR044560">
    <property type="entry name" value="MOase"/>
</dbReference>
<dbReference type="Proteomes" id="UP001151287">
    <property type="component" value="Unassembled WGS sequence"/>
</dbReference>
<comment type="similarity">
    <text evidence="3">Belongs to the 3-hydroxybenzoate 6-hydroxylase family.</text>
</comment>
<feature type="domain" description="FAD-binding" evidence="4">
    <location>
        <begin position="8"/>
        <end position="327"/>
    </location>
</feature>
<gene>
    <name evidence="5" type="ORF">LUZ63_004977</name>
</gene>